<comment type="caution">
    <text evidence="1">The sequence shown here is derived from an EMBL/GenBank/DDBJ whole genome shotgun (WGS) entry which is preliminary data.</text>
</comment>
<gene>
    <name evidence="1" type="ORF">O6H91_06G080700</name>
</gene>
<keyword evidence="2" id="KW-1185">Reference proteome</keyword>
<accession>A0ACC2DFN3</accession>
<proteinExistence type="predicted"/>
<evidence type="ECO:0000313" key="2">
    <source>
        <dbReference type="Proteomes" id="UP001162992"/>
    </source>
</evidence>
<protein>
    <submittedName>
        <fullName evidence="1">Uncharacterized protein</fullName>
    </submittedName>
</protein>
<dbReference type="EMBL" id="CM055097">
    <property type="protein sequence ID" value="KAJ7553011.1"/>
    <property type="molecule type" value="Genomic_DNA"/>
</dbReference>
<reference evidence="2" key="1">
    <citation type="journal article" date="2024" name="Proc. Natl. Acad. Sci. U.S.A.">
        <title>Extraordinary preservation of gene collinearity over three hundred million years revealed in homosporous lycophytes.</title>
        <authorList>
            <person name="Li C."/>
            <person name="Wickell D."/>
            <person name="Kuo L.Y."/>
            <person name="Chen X."/>
            <person name="Nie B."/>
            <person name="Liao X."/>
            <person name="Peng D."/>
            <person name="Ji J."/>
            <person name="Jenkins J."/>
            <person name="Williams M."/>
            <person name="Shu S."/>
            <person name="Plott C."/>
            <person name="Barry K."/>
            <person name="Rajasekar S."/>
            <person name="Grimwood J."/>
            <person name="Han X."/>
            <person name="Sun S."/>
            <person name="Hou Z."/>
            <person name="He W."/>
            <person name="Dai G."/>
            <person name="Sun C."/>
            <person name="Schmutz J."/>
            <person name="Leebens-Mack J.H."/>
            <person name="Li F.W."/>
            <person name="Wang L."/>
        </authorList>
    </citation>
    <scope>NUCLEOTIDE SEQUENCE [LARGE SCALE GENOMIC DNA]</scope>
    <source>
        <strain evidence="2">cv. PW_Plant_1</strain>
    </source>
</reference>
<name>A0ACC2DFN3_DIPCM</name>
<organism evidence="1 2">
    <name type="scientific">Diphasiastrum complanatum</name>
    <name type="common">Issler's clubmoss</name>
    <name type="synonym">Lycopodium complanatum</name>
    <dbReference type="NCBI Taxonomy" id="34168"/>
    <lineage>
        <taxon>Eukaryota</taxon>
        <taxon>Viridiplantae</taxon>
        <taxon>Streptophyta</taxon>
        <taxon>Embryophyta</taxon>
        <taxon>Tracheophyta</taxon>
        <taxon>Lycopodiopsida</taxon>
        <taxon>Lycopodiales</taxon>
        <taxon>Lycopodiaceae</taxon>
        <taxon>Lycopodioideae</taxon>
        <taxon>Diphasiastrum</taxon>
    </lineage>
</organism>
<sequence length="407" mass="45657">MGVMAVASLTLNRLINACSPLRSSEFSTPCNLMLVKKNIPITALQQQSVTDADLGISRDKCLKGVKALVDEGIKKIPDAYVLPVHHRPCHSEIFFDSLPLIDMTDAQGERRPQFIEAIADACEKWGFFQVINHGVSPSMIQRMVDAAKEFFNLPLEEKMAYASDDVAKTRRTGATRVGTSFNPSKETTLQWRDHLRHPCTPCPDVIDNWPDNPTCYRQAALDYSVAIKQLAEQLLAGLSESLGLYDGSLIEKFYQHDQQLAVNYYPPCPNPDLAVGLCSHSDPGGITILFQDDVGGLQVLHEDRWIAVQPSADCLIINVGDQMEILTNGRYKSVEHRAVLNSERPRMSIISSYNPSRHTKISPIKHLVDEHHHPALYREISYADYLQYFYSKSLDGKSCIHYVKNNS</sequence>
<dbReference type="Proteomes" id="UP001162992">
    <property type="component" value="Chromosome 6"/>
</dbReference>
<evidence type="ECO:0000313" key="1">
    <source>
        <dbReference type="EMBL" id="KAJ7553011.1"/>
    </source>
</evidence>